<dbReference type="InterPro" id="IPR005614">
    <property type="entry name" value="NrfD-like"/>
</dbReference>
<feature type="transmembrane region" description="Helical" evidence="7">
    <location>
        <begin position="334"/>
        <end position="358"/>
    </location>
</feature>
<accession>A0A401G463</accession>
<evidence type="ECO:0000256" key="1">
    <source>
        <dbReference type="ARBA" id="ARBA00004651"/>
    </source>
</evidence>
<feature type="transmembrane region" description="Helical" evidence="7">
    <location>
        <begin position="57"/>
        <end position="78"/>
    </location>
</feature>
<organism evidence="8 9">
    <name type="scientific">Desulfonema ishimotonii</name>
    <dbReference type="NCBI Taxonomy" id="45657"/>
    <lineage>
        <taxon>Bacteria</taxon>
        <taxon>Pseudomonadati</taxon>
        <taxon>Thermodesulfobacteriota</taxon>
        <taxon>Desulfobacteria</taxon>
        <taxon>Desulfobacterales</taxon>
        <taxon>Desulfococcaceae</taxon>
        <taxon>Desulfonema</taxon>
    </lineage>
</organism>
<dbReference type="InterPro" id="IPR053549">
    <property type="entry name" value="NrfD_menaquinone_reductase"/>
</dbReference>
<feature type="transmembrane region" description="Helical" evidence="7">
    <location>
        <begin position="176"/>
        <end position="203"/>
    </location>
</feature>
<feature type="transmembrane region" description="Helical" evidence="7">
    <location>
        <begin position="302"/>
        <end position="322"/>
    </location>
</feature>
<feature type="transmembrane region" description="Helical" evidence="7">
    <location>
        <begin position="18"/>
        <end position="37"/>
    </location>
</feature>
<keyword evidence="5 7" id="KW-1133">Transmembrane helix</keyword>
<dbReference type="InterPro" id="IPR052049">
    <property type="entry name" value="Electron_transfer_protein"/>
</dbReference>
<keyword evidence="6 7" id="KW-0472">Membrane</keyword>
<evidence type="ECO:0000256" key="5">
    <source>
        <dbReference type="ARBA" id="ARBA00022989"/>
    </source>
</evidence>
<dbReference type="OrthoDB" id="5440262at2"/>
<feature type="transmembrane region" description="Helical" evidence="7">
    <location>
        <begin position="131"/>
        <end position="155"/>
    </location>
</feature>
<evidence type="ECO:0000256" key="2">
    <source>
        <dbReference type="ARBA" id="ARBA00008929"/>
    </source>
</evidence>
<evidence type="ECO:0000256" key="7">
    <source>
        <dbReference type="SAM" id="Phobius"/>
    </source>
</evidence>
<dbReference type="PANTHER" id="PTHR34856">
    <property type="entry name" value="PROTEIN NRFD"/>
    <property type="match status" value="1"/>
</dbReference>
<dbReference type="AlphaFoldDB" id="A0A401G463"/>
<dbReference type="EMBL" id="BEXT01000001">
    <property type="protein sequence ID" value="GBC64004.1"/>
    <property type="molecule type" value="Genomic_DNA"/>
</dbReference>
<feature type="transmembrane region" description="Helical" evidence="7">
    <location>
        <begin position="90"/>
        <end position="111"/>
    </location>
</feature>
<comment type="similarity">
    <text evidence="2">Belongs to the NrfD family.</text>
</comment>
<reference evidence="9" key="1">
    <citation type="submission" date="2017-11" db="EMBL/GenBank/DDBJ databases">
        <authorList>
            <person name="Watanabe M."/>
            <person name="Kojima H."/>
        </authorList>
    </citation>
    <scope>NUCLEOTIDE SEQUENCE [LARGE SCALE GENOMIC DNA]</scope>
    <source>
        <strain evidence="9">Tokyo 01</strain>
    </source>
</reference>
<comment type="caution">
    <text evidence="8">The sequence shown here is derived from an EMBL/GenBank/DDBJ whole genome shotgun (WGS) entry which is preliminary data.</text>
</comment>
<comment type="subcellular location">
    <subcellularLocation>
        <location evidence="1">Cell membrane</location>
        <topology evidence="1">Multi-pass membrane protein</topology>
    </subcellularLocation>
</comment>
<name>A0A401G463_9BACT</name>
<feature type="transmembrane region" description="Helical" evidence="7">
    <location>
        <begin position="258"/>
        <end position="282"/>
    </location>
</feature>
<sequence>MDSALIPEGVKRCSTGKFALFIGIVGAVLLWGVYAMLLCWLKGLNQTNMNDYYGFALWIWADLAVIALGGGAFFTGFLRYIVGKDELKNIINYAVLIGFICYSSALLILAIDIGQPLRGWFIFWHANVHSMLTEVAFCLSCYFAVLSIEYLPLILENRQLNKVPFFHHLAHNMHEVMAVFAATGAFLSFFHQGSLGGVAGVLFGRPFSFREGVFVWPWTFFLFTWSAAAYGPCFTLSLTKLIEAITGKQLVGEKCVNLLAKISGWMILTYIIAKIADTWYWASVLAPAQGFTLMDFYSNNPVYGIWILVLEIVIGGIIPALILITERGRKNPMLFILAIILGVIGVSINRWVMVLQVMAVPVMPFDTWAMYFPSWQEIATTILPVAYGVILIAISYRYLPVFPQERELND</sequence>
<evidence type="ECO:0000256" key="4">
    <source>
        <dbReference type="ARBA" id="ARBA00022692"/>
    </source>
</evidence>
<evidence type="ECO:0000313" key="9">
    <source>
        <dbReference type="Proteomes" id="UP000288096"/>
    </source>
</evidence>
<feature type="transmembrane region" description="Helical" evidence="7">
    <location>
        <begin position="215"/>
        <end position="238"/>
    </location>
</feature>
<evidence type="ECO:0000256" key="3">
    <source>
        <dbReference type="ARBA" id="ARBA00022475"/>
    </source>
</evidence>
<evidence type="ECO:0000313" key="8">
    <source>
        <dbReference type="EMBL" id="GBC64004.1"/>
    </source>
</evidence>
<proteinExistence type="inferred from homology"/>
<dbReference type="Pfam" id="PF03916">
    <property type="entry name" value="NrfD"/>
    <property type="match status" value="1"/>
</dbReference>
<dbReference type="GO" id="GO:0005886">
    <property type="term" value="C:plasma membrane"/>
    <property type="evidence" value="ECO:0007669"/>
    <property type="project" value="UniProtKB-SubCell"/>
</dbReference>
<dbReference type="PANTHER" id="PTHR34856:SF2">
    <property type="entry name" value="PROTEIN NRFD"/>
    <property type="match status" value="1"/>
</dbReference>
<dbReference type="RefSeq" id="WP_124331014.1">
    <property type="nucleotide sequence ID" value="NZ_BEXT01000001.1"/>
</dbReference>
<evidence type="ECO:0000256" key="6">
    <source>
        <dbReference type="ARBA" id="ARBA00023136"/>
    </source>
</evidence>
<dbReference type="Proteomes" id="UP000288096">
    <property type="component" value="Unassembled WGS sequence"/>
</dbReference>
<protein>
    <submittedName>
        <fullName evidence="8">Molybdopterin oxidoreductase</fullName>
    </submittedName>
</protein>
<keyword evidence="4 7" id="KW-0812">Transmembrane</keyword>
<feature type="transmembrane region" description="Helical" evidence="7">
    <location>
        <begin position="378"/>
        <end position="399"/>
    </location>
</feature>
<gene>
    <name evidence="8" type="ORF">DENIS_5004</name>
</gene>
<keyword evidence="3" id="KW-1003">Cell membrane</keyword>
<dbReference type="NCBIfam" id="NF041784">
    <property type="entry name" value="mnquin_red_QrcD"/>
    <property type="match status" value="1"/>
</dbReference>
<keyword evidence="9" id="KW-1185">Reference proteome</keyword>
<reference evidence="9" key="2">
    <citation type="submission" date="2019-01" db="EMBL/GenBank/DDBJ databases">
        <title>Genome sequence of Desulfonema ishimotonii strain Tokyo 01.</title>
        <authorList>
            <person name="Fukui M."/>
        </authorList>
    </citation>
    <scope>NUCLEOTIDE SEQUENCE [LARGE SCALE GENOMIC DNA]</scope>
    <source>
        <strain evidence="9">Tokyo 01</strain>
    </source>
</reference>